<feature type="compositionally biased region" description="Polar residues" evidence="2">
    <location>
        <begin position="23"/>
        <end position="36"/>
    </location>
</feature>
<dbReference type="Proteomes" id="UP000678393">
    <property type="component" value="Unassembled WGS sequence"/>
</dbReference>
<dbReference type="EMBL" id="CAJHNH020000269">
    <property type="protein sequence ID" value="CAG5116545.1"/>
    <property type="molecule type" value="Genomic_DNA"/>
</dbReference>
<proteinExistence type="predicted"/>
<feature type="region of interest" description="Disordered" evidence="2">
    <location>
        <begin position="1"/>
        <end position="38"/>
    </location>
</feature>
<organism evidence="3 4">
    <name type="scientific">Candidula unifasciata</name>
    <dbReference type="NCBI Taxonomy" id="100452"/>
    <lineage>
        <taxon>Eukaryota</taxon>
        <taxon>Metazoa</taxon>
        <taxon>Spiralia</taxon>
        <taxon>Lophotrochozoa</taxon>
        <taxon>Mollusca</taxon>
        <taxon>Gastropoda</taxon>
        <taxon>Heterobranchia</taxon>
        <taxon>Euthyneura</taxon>
        <taxon>Panpulmonata</taxon>
        <taxon>Eupulmonata</taxon>
        <taxon>Stylommatophora</taxon>
        <taxon>Helicina</taxon>
        <taxon>Helicoidea</taxon>
        <taxon>Geomitridae</taxon>
        <taxon>Candidula</taxon>
    </lineage>
</organism>
<dbReference type="PANTHER" id="PTHR38580">
    <property type="entry name" value="COILED-COIL DOMAIN-CONTAINING PROTEIN 192"/>
    <property type="match status" value="1"/>
</dbReference>
<keyword evidence="4" id="KW-1185">Reference proteome</keyword>
<evidence type="ECO:0000256" key="2">
    <source>
        <dbReference type="SAM" id="MobiDB-lite"/>
    </source>
</evidence>
<dbReference type="AlphaFoldDB" id="A0A8S3YLY0"/>
<protein>
    <submittedName>
        <fullName evidence="3">Uncharacterized protein</fullName>
    </submittedName>
</protein>
<dbReference type="PANTHER" id="PTHR38580:SF1">
    <property type="entry name" value="COILED-COIL DOMAIN-CONTAINING PROTEIN 192"/>
    <property type="match status" value="1"/>
</dbReference>
<feature type="coiled-coil region" evidence="1">
    <location>
        <begin position="254"/>
        <end position="295"/>
    </location>
</feature>
<accession>A0A8S3YLY0</accession>
<name>A0A8S3YLY0_9EUPU</name>
<dbReference type="InterPro" id="IPR038817">
    <property type="entry name" value="CCDC192"/>
</dbReference>
<evidence type="ECO:0000313" key="4">
    <source>
        <dbReference type="Proteomes" id="UP000678393"/>
    </source>
</evidence>
<evidence type="ECO:0000313" key="3">
    <source>
        <dbReference type="EMBL" id="CAG5116545.1"/>
    </source>
</evidence>
<evidence type="ECO:0000256" key="1">
    <source>
        <dbReference type="SAM" id="Coils"/>
    </source>
</evidence>
<comment type="caution">
    <text evidence="3">The sequence shown here is derived from an EMBL/GenBank/DDBJ whole genome shotgun (WGS) entry which is preliminary data.</text>
</comment>
<feature type="compositionally biased region" description="Polar residues" evidence="2">
    <location>
        <begin position="1"/>
        <end position="10"/>
    </location>
</feature>
<keyword evidence="1" id="KW-0175">Coiled coil</keyword>
<feature type="region of interest" description="Disordered" evidence="2">
    <location>
        <begin position="395"/>
        <end position="421"/>
    </location>
</feature>
<reference evidence="3" key="1">
    <citation type="submission" date="2021-04" db="EMBL/GenBank/DDBJ databases">
        <authorList>
            <consortium name="Molecular Ecology Group"/>
        </authorList>
    </citation>
    <scope>NUCLEOTIDE SEQUENCE</scope>
</reference>
<gene>
    <name evidence="3" type="ORF">CUNI_LOCUS2103</name>
</gene>
<sequence>MGSGASNQVRSKSERTTKVENLCSPSLSQLSDNQNHSRFKSSTKEFTLFTANRSVANSQSDIVTHLNQKPCINRKSQLRIEPPQPLYGHRNSVGDTEVTVDKVSTQELHRKIHELELALAVSDSQRLDLQDQLQALEERASKKTDKNAPTPPDTSRALYETLNAKDQHIKQLETELKNAQTDFQKKTNKLKKHIRALTKQIFELRHEALISQMELKTQPFESSENQKSKTTSSGEIKEISVLRPESSIGHTKIIIELSSQISEQGEQIASLKTEVSEKNQRIEHLEAVVREMRKTSAVNPTPLCSEHFNRDIINTEIITSTVDEKYRNYFSHPTQKSHFQSADVMSAYTNNDNGPLADSHLRSRFRCQTTSLSDSDSDWDEGLCLSQGNRHSAPVCSRNKSHKSDLSIHQTSSIRGKPEGNLQTGDNYLSNSLAVLNTAASNNIFEAKEQL</sequence>
<feature type="coiled-coil region" evidence="1">
    <location>
        <begin position="119"/>
        <end position="196"/>
    </location>
</feature>